<protein>
    <submittedName>
        <fullName evidence="1">Uncharacterized protein</fullName>
    </submittedName>
</protein>
<name>A0A9D4ZPF1_ADICA</name>
<organism evidence="1 2">
    <name type="scientific">Adiantum capillus-veneris</name>
    <name type="common">Maidenhair fern</name>
    <dbReference type="NCBI Taxonomy" id="13818"/>
    <lineage>
        <taxon>Eukaryota</taxon>
        <taxon>Viridiplantae</taxon>
        <taxon>Streptophyta</taxon>
        <taxon>Embryophyta</taxon>
        <taxon>Tracheophyta</taxon>
        <taxon>Polypodiopsida</taxon>
        <taxon>Polypodiidae</taxon>
        <taxon>Polypodiales</taxon>
        <taxon>Pteridineae</taxon>
        <taxon>Pteridaceae</taxon>
        <taxon>Vittarioideae</taxon>
        <taxon>Adiantum</taxon>
    </lineage>
</organism>
<dbReference type="EMBL" id="JABFUD020000002">
    <property type="protein sequence ID" value="KAI5083003.1"/>
    <property type="molecule type" value="Genomic_DNA"/>
</dbReference>
<dbReference type="AlphaFoldDB" id="A0A9D4ZPF1"/>
<comment type="caution">
    <text evidence="1">The sequence shown here is derived from an EMBL/GenBank/DDBJ whole genome shotgun (WGS) entry which is preliminary data.</text>
</comment>
<reference evidence="1" key="1">
    <citation type="submission" date="2021-01" db="EMBL/GenBank/DDBJ databases">
        <title>Adiantum capillus-veneris genome.</title>
        <authorList>
            <person name="Fang Y."/>
            <person name="Liao Q."/>
        </authorList>
    </citation>
    <scope>NUCLEOTIDE SEQUENCE</scope>
    <source>
        <strain evidence="1">H3</strain>
        <tissue evidence="1">Leaf</tissue>
    </source>
</reference>
<accession>A0A9D4ZPF1</accession>
<evidence type="ECO:0000313" key="2">
    <source>
        <dbReference type="Proteomes" id="UP000886520"/>
    </source>
</evidence>
<dbReference type="Proteomes" id="UP000886520">
    <property type="component" value="Chromosome 3"/>
</dbReference>
<sequence>MAGNELGILSEEGTSVCIPICHSETQKRLLRELYLLALLYLAMLARMKVWGFYNFGPLTTALSIDYLDQFLSRNKFAWHEQEGNHDTEYLWRGGSLFRGLDWMIKCLHYQTQGNGCTGLETLLQFASVTAEAVT</sequence>
<gene>
    <name evidence="1" type="ORF">GOP47_0002746</name>
</gene>
<keyword evidence="2" id="KW-1185">Reference proteome</keyword>
<proteinExistence type="predicted"/>
<evidence type="ECO:0000313" key="1">
    <source>
        <dbReference type="EMBL" id="KAI5083003.1"/>
    </source>
</evidence>